<protein>
    <submittedName>
        <fullName evidence="2">Uncharacterized protein</fullName>
    </submittedName>
</protein>
<organism evidence="2 3">
    <name type="scientific">Flavihumibacter petaseus NBRC 106054</name>
    <dbReference type="NCBI Taxonomy" id="1220578"/>
    <lineage>
        <taxon>Bacteria</taxon>
        <taxon>Pseudomonadati</taxon>
        <taxon>Bacteroidota</taxon>
        <taxon>Chitinophagia</taxon>
        <taxon>Chitinophagales</taxon>
        <taxon>Chitinophagaceae</taxon>
        <taxon>Flavihumibacter</taxon>
    </lineage>
</organism>
<feature type="signal peptide" evidence="1">
    <location>
        <begin position="1"/>
        <end position="21"/>
    </location>
</feature>
<dbReference type="SUPFAM" id="SSF48317">
    <property type="entry name" value="Acid phosphatase/Vanadium-dependent haloperoxidase"/>
    <property type="match status" value="1"/>
</dbReference>
<comment type="caution">
    <text evidence="2">The sequence shown here is derived from an EMBL/GenBank/DDBJ whole genome shotgun (WGS) entry which is preliminary data.</text>
</comment>
<proteinExistence type="predicted"/>
<dbReference type="Proteomes" id="UP000033121">
    <property type="component" value="Unassembled WGS sequence"/>
</dbReference>
<dbReference type="PANTHER" id="PTHR34599:SF1">
    <property type="entry name" value="PHOSPHATIDIC ACID PHOSPHATASE TYPE 2_HALOPEROXIDASE DOMAIN-CONTAINING PROTEIN"/>
    <property type="match status" value="1"/>
</dbReference>
<dbReference type="InterPro" id="IPR036938">
    <property type="entry name" value="PAP2/HPO_sf"/>
</dbReference>
<evidence type="ECO:0000313" key="2">
    <source>
        <dbReference type="EMBL" id="GAO42354.1"/>
    </source>
</evidence>
<evidence type="ECO:0000313" key="3">
    <source>
        <dbReference type="Proteomes" id="UP000033121"/>
    </source>
</evidence>
<dbReference type="Gene3D" id="1.10.606.20">
    <property type="match status" value="1"/>
</dbReference>
<dbReference type="PANTHER" id="PTHR34599">
    <property type="entry name" value="PEROXIDASE-RELATED"/>
    <property type="match status" value="1"/>
</dbReference>
<sequence>MKQKFLLVVAVVLFACLSCSKHYVPAPDQKYPADLANAWMQLHIRLTRSTTGYNSLVSNRSFGYAGITLYESLAPGIPGSRSLLPQIGGTAVTTDKNRNAYYWPASANAAMAAISRSFFESTSDANKASIDSLENAYSVQFQSEADVDEIQNAIEYGRQVATSIFEWSKTDGGHQAYLHITDPNITQLGDGTGHDGIWISTTLPPAAPALPVHPHWGDNRSFIANIAVSTQPGPPLAYSEDPKSPFYEMVNELYTISLSLSHEDSTIARFWGDQPGNLNVPAHATNILTQLIVNKHLDLELAAAAYALHGIALYDASIAAFKTKYTYKLLRPATYIRNVMMHPDWNTVIPTPSHPEYSAAHAVVSAASAAILEKIFGAHCSFTDHTYEATYGARSFNSVADYAREAGRSRLLAGIHYSPSIAAGLVQGRLVGYQVVQLRIR</sequence>
<evidence type="ECO:0000256" key="1">
    <source>
        <dbReference type="SAM" id="SignalP"/>
    </source>
</evidence>
<dbReference type="InterPro" id="IPR052559">
    <property type="entry name" value="V-haloperoxidase"/>
</dbReference>
<gene>
    <name evidence="2" type="ORF">FPE01S_01_13680</name>
</gene>
<dbReference type="PROSITE" id="PS51257">
    <property type="entry name" value="PROKAR_LIPOPROTEIN"/>
    <property type="match status" value="1"/>
</dbReference>
<feature type="chain" id="PRO_5002429899" evidence="1">
    <location>
        <begin position="22"/>
        <end position="441"/>
    </location>
</feature>
<dbReference type="RefSeq" id="WP_046368062.1">
    <property type="nucleotide sequence ID" value="NZ_BBWV01000001.1"/>
</dbReference>
<keyword evidence="1" id="KW-0732">Signal</keyword>
<accession>A0A0E9MXL2</accession>
<name>A0A0E9MXL2_9BACT</name>
<dbReference type="STRING" id="1220578.FPE01S_01_13680"/>
<reference evidence="2 3" key="1">
    <citation type="submission" date="2015-04" db="EMBL/GenBank/DDBJ databases">
        <title>Whole genome shotgun sequence of Flavihumibacter petaseus NBRC 106054.</title>
        <authorList>
            <person name="Miyazawa S."/>
            <person name="Hosoyama A."/>
            <person name="Hashimoto M."/>
            <person name="Noguchi M."/>
            <person name="Tsuchikane K."/>
            <person name="Ohji S."/>
            <person name="Yamazoe A."/>
            <person name="Ichikawa N."/>
            <person name="Kimura A."/>
            <person name="Fujita N."/>
        </authorList>
    </citation>
    <scope>NUCLEOTIDE SEQUENCE [LARGE SCALE GENOMIC DNA]</scope>
    <source>
        <strain evidence="2 3">NBRC 106054</strain>
    </source>
</reference>
<dbReference type="OrthoDB" id="9780455at2"/>
<keyword evidence="3" id="KW-1185">Reference proteome</keyword>
<dbReference type="EMBL" id="BBWV01000001">
    <property type="protein sequence ID" value="GAO42354.1"/>
    <property type="molecule type" value="Genomic_DNA"/>
</dbReference>
<dbReference type="AlphaFoldDB" id="A0A0E9MXL2"/>